<dbReference type="InterPro" id="IPR000150">
    <property type="entry name" value="Cof"/>
</dbReference>
<dbReference type="PANTHER" id="PTHR10000:SF25">
    <property type="entry name" value="PHOSPHATASE YKRA-RELATED"/>
    <property type="match status" value="1"/>
</dbReference>
<dbReference type="PROSITE" id="PS01229">
    <property type="entry name" value="COF_2"/>
    <property type="match status" value="1"/>
</dbReference>
<reference evidence="1 2" key="1">
    <citation type="submission" date="2010-12" db="EMBL/GenBank/DDBJ databases">
        <authorList>
            <person name="Muzny D."/>
            <person name="Qin X."/>
            <person name="Deng J."/>
            <person name="Jiang H."/>
            <person name="Liu Y."/>
            <person name="Qu J."/>
            <person name="Song X.-Z."/>
            <person name="Zhang L."/>
            <person name="Thornton R."/>
            <person name="Coyle M."/>
            <person name="Francisco L."/>
            <person name="Jackson L."/>
            <person name="Javaid M."/>
            <person name="Korchina V."/>
            <person name="Kovar C."/>
            <person name="Mata R."/>
            <person name="Mathew T."/>
            <person name="Ngo R."/>
            <person name="Nguyen L."/>
            <person name="Nguyen N."/>
            <person name="Okwuonu G."/>
            <person name="Ongeri F."/>
            <person name="Pham C."/>
            <person name="Simmons D."/>
            <person name="Wilczek-Boney K."/>
            <person name="Hale W."/>
            <person name="Jakkamsetti A."/>
            <person name="Pham P."/>
            <person name="Ruth R."/>
            <person name="San Lucas F."/>
            <person name="Warren J."/>
            <person name="Zhang J."/>
            <person name="Zhao Z."/>
            <person name="Zhou C."/>
            <person name="Zhu D."/>
            <person name="Lee S."/>
            <person name="Bess C."/>
            <person name="Blankenburg K."/>
            <person name="Forbes L."/>
            <person name="Fu Q."/>
            <person name="Gubbala S."/>
            <person name="Hirani K."/>
            <person name="Jayaseelan J.C."/>
            <person name="Lara F."/>
            <person name="Munidasa M."/>
            <person name="Palculict T."/>
            <person name="Patil S."/>
            <person name="Pu L.-L."/>
            <person name="Saada N."/>
            <person name="Tang L."/>
            <person name="Weissenberger G."/>
            <person name="Zhu Y."/>
            <person name="Hemphill L."/>
            <person name="Shang Y."/>
            <person name="Youmans B."/>
            <person name="Ayvaz T."/>
            <person name="Ross M."/>
            <person name="Santibanez J."/>
            <person name="Aqrawi P."/>
            <person name="Gross S."/>
            <person name="Joshi V."/>
            <person name="Fowler G."/>
            <person name="Nazareth L."/>
            <person name="Reid J."/>
            <person name="Worley K."/>
            <person name="Petrosino J."/>
            <person name="Highlander S."/>
            <person name="Gibbs R."/>
        </authorList>
    </citation>
    <scope>NUCLEOTIDE SEQUENCE [LARGE SCALE GENOMIC DNA]</scope>
    <source>
        <strain evidence="1 2">ATCC 51599</strain>
    </source>
</reference>
<accession>E7RWZ5</accession>
<dbReference type="Proteomes" id="UP000011021">
    <property type="component" value="Unassembled WGS sequence"/>
</dbReference>
<dbReference type="InterPro" id="IPR023214">
    <property type="entry name" value="HAD_sf"/>
</dbReference>
<proteinExistence type="predicted"/>
<keyword evidence="1" id="KW-0378">Hydrolase</keyword>
<evidence type="ECO:0000313" key="2">
    <source>
        <dbReference type="Proteomes" id="UP000011021"/>
    </source>
</evidence>
<dbReference type="GO" id="GO:0000287">
    <property type="term" value="F:magnesium ion binding"/>
    <property type="evidence" value="ECO:0007669"/>
    <property type="project" value="TreeGrafter"/>
</dbReference>
<dbReference type="InterPro" id="IPR006379">
    <property type="entry name" value="HAD-SF_hydro_IIB"/>
</dbReference>
<dbReference type="EMBL" id="AEQP01000005">
    <property type="protein sequence ID" value="EFV95067.1"/>
    <property type="molecule type" value="Genomic_DNA"/>
</dbReference>
<dbReference type="Gene3D" id="3.40.50.1000">
    <property type="entry name" value="HAD superfamily/HAD-like"/>
    <property type="match status" value="1"/>
</dbReference>
<protein>
    <submittedName>
        <fullName evidence="1">Cof-like hydrolase</fullName>
    </submittedName>
</protein>
<name>E7RWZ5_9BURK</name>
<dbReference type="AlphaFoldDB" id="E7RWZ5"/>
<dbReference type="eggNOG" id="COG0561">
    <property type="taxonomic scope" value="Bacteria"/>
</dbReference>
<dbReference type="GO" id="GO:0005829">
    <property type="term" value="C:cytosol"/>
    <property type="evidence" value="ECO:0007669"/>
    <property type="project" value="TreeGrafter"/>
</dbReference>
<evidence type="ECO:0000313" key="1">
    <source>
        <dbReference type="EMBL" id="EFV95067.1"/>
    </source>
</evidence>
<sequence>MSKALKDRIRIVFFDIDDTLYSKNAGLLSPGVEKAFLGLKRRGVIPAIATGRARYIFPAPLEAVIARTGVEHFVTINGQLNLHGQQVVSDYPFAQADLEHITAYLVGQGMGVCYAERTHMSVISMTPAFHAALVPIMRDHSMDQPHEPGSPVYQLVVGFQESQLAGIEASGILDHGRFRTVRWHEDASDLLATEGSKMRGIRDVIGTLGLTLDNVMAFGDSLNDIEMLSEAGFGVAMANGHPEVKKYADHLAPRQDEDGVYRALVELGMIDAD</sequence>
<dbReference type="STRING" id="887898.HMPREF0551_1208"/>
<comment type="caution">
    <text evidence="1">The sequence shown here is derived from an EMBL/GenBank/DDBJ whole genome shotgun (WGS) entry which is preliminary data.</text>
</comment>
<dbReference type="InterPro" id="IPR036412">
    <property type="entry name" value="HAD-like_sf"/>
</dbReference>
<dbReference type="NCBIfam" id="TIGR01484">
    <property type="entry name" value="HAD-SF-IIB"/>
    <property type="match status" value="1"/>
</dbReference>
<dbReference type="SUPFAM" id="SSF56784">
    <property type="entry name" value="HAD-like"/>
    <property type="match status" value="1"/>
</dbReference>
<gene>
    <name evidence="1" type="ORF">HMPREF0551_1208</name>
</gene>
<dbReference type="Pfam" id="PF08282">
    <property type="entry name" value="Hydrolase_3"/>
    <property type="match status" value="1"/>
</dbReference>
<dbReference type="GO" id="GO:0016791">
    <property type="term" value="F:phosphatase activity"/>
    <property type="evidence" value="ECO:0007669"/>
    <property type="project" value="TreeGrafter"/>
</dbReference>
<dbReference type="Gene3D" id="3.30.1240.10">
    <property type="match status" value="1"/>
</dbReference>
<organism evidence="1 2">
    <name type="scientific">Lautropia mirabilis ATCC 51599</name>
    <dbReference type="NCBI Taxonomy" id="887898"/>
    <lineage>
        <taxon>Bacteria</taxon>
        <taxon>Pseudomonadati</taxon>
        <taxon>Pseudomonadota</taxon>
        <taxon>Betaproteobacteria</taxon>
        <taxon>Burkholderiales</taxon>
        <taxon>Burkholderiaceae</taxon>
        <taxon>Lautropia</taxon>
    </lineage>
</organism>
<dbReference type="NCBIfam" id="TIGR00099">
    <property type="entry name" value="Cof-subfamily"/>
    <property type="match status" value="1"/>
</dbReference>
<dbReference type="PANTHER" id="PTHR10000">
    <property type="entry name" value="PHOSPHOSERINE PHOSPHATASE"/>
    <property type="match status" value="1"/>
</dbReference>
<dbReference type="RefSeq" id="WP_005673456.1">
    <property type="nucleotide sequence ID" value="NZ_CP146288.1"/>
</dbReference>
<keyword evidence="2" id="KW-1185">Reference proteome</keyword>
<dbReference type="HOGENOM" id="CLU_044146_7_0_4"/>